<dbReference type="Gramene" id="OIS97243">
    <property type="protein sequence ID" value="OIS97243"/>
    <property type="gene ID" value="A4A49_33667"/>
</dbReference>
<feature type="compositionally biased region" description="Polar residues" evidence="2">
    <location>
        <begin position="111"/>
        <end position="126"/>
    </location>
</feature>
<accession>A0A1J6HY74</accession>
<feature type="region of interest" description="Disordered" evidence="2">
    <location>
        <begin position="107"/>
        <end position="135"/>
    </location>
</feature>
<dbReference type="SMR" id="A0A1J6HY74"/>
<gene>
    <name evidence="3" type="ORF">A4A49_33667</name>
</gene>
<evidence type="ECO:0000256" key="2">
    <source>
        <dbReference type="SAM" id="MobiDB-lite"/>
    </source>
</evidence>
<keyword evidence="1" id="KW-0175">Coiled coil</keyword>
<evidence type="ECO:0000313" key="3">
    <source>
        <dbReference type="EMBL" id="OIS97243.1"/>
    </source>
</evidence>
<evidence type="ECO:0000256" key="1">
    <source>
        <dbReference type="SAM" id="Coils"/>
    </source>
</evidence>
<dbReference type="AlphaFoldDB" id="A0A1J6HY74"/>
<keyword evidence="4" id="KW-1185">Reference proteome</keyword>
<reference evidence="3" key="1">
    <citation type="submission" date="2016-11" db="EMBL/GenBank/DDBJ databases">
        <title>The genome of Nicotiana attenuata.</title>
        <authorList>
            <person name="Xu S."/>
            <person name="Brockmoeller T."/>
            <person name="Gaquerel E."/>
            <person name="Navarro A."/>
            <person name="Kuhl H."/>
            <person name="Gase K."/>
            <person name="Ling Z."/>
            <person name="Zhou W."/>
            <person name="Kreitzer C."/>
            <person name="Stanke M."/>
            <person name="Tang H."/>
            <person name="Lyons E."/>
            <person name="Pandey P."/>
            <person name="Pandey S.P."/>
            <person name="Timmermann B."/>
            <person name="Baldwin I.T."/>
        </authorList>
    </citation>
    <scope>NUCLEOTIDE SEQUENCE [LARGE SCALE GENOMIC DNA]</scope>
    <source>
        <strain evidence="3">UT</strain>
    </source>
</reference>
<dbReference type="Proteomes" id="UP000187609">
    <property type="component" value="Unassembled WGS sequence"/>
</dbReference>
<protein>
    <submittedName>
        <fullName evidence="3">Uncharacterized protein</fullName>
    </submittedName>
</protein>
<evidence type="ECO:0000313" key="4">
    <source>
        <dbReference type="Proteomes" id="UP000187609"/>
    </source>
</evidence>
<name>A0A1J6HY74_NICAT</name>
<dbReference type="EMBL" id="MJEQ01037193">
    <property type="protein sequence ID" value="OIS97243.1"/>
    <property type="molecule type" value="Genomic_DNA"/>
</dbReference>
<sequence length="364" mass="41597">MSRAAFPPKGDPVEKLFSTNYMSWWEKVLGKFLEDNLQALVENVRLKSTIPLGDEDQGVGKTLSIFKELRTPIPKVVTQHKKSKLKSSKSALKEVVCISTDMEKHPPVLPFSTQVPQDTSQSNNEDQNWKRKRPNPVEIVEVPSVDSPSRTHTTCNKELNAIRNPMVSPHDKPQEFILGLWEDICNRLSETRGEQLSSYREKITEIFKDMKKANILDFSPLECLLDSLSELATSYDQERSNLADKTSQDEKLKLISKAKERLKSFNLEASEKVKKVSSSEKKLKRVVKKLQTLQQERENLEGIIETTQKEVEEIQAKVSAAETEVSSYDNVNFLTVDDSANLEEKKKNLETSCQELINYKFYLD</sequence>
<proteinExistence type="predicted"/>
<organism evidence="3 4">
    <name type="scientific">Nicotiana attenuata</name>
    <name type="common">Coyote tobacco</name>
    <dbReference type="NCBI Taxonomy" id="49451"/>
    <lineage>
        <taxon>Eukaryota</taxon>
        <taxon>Viridiplantae</taxon>
        <taxon>Streptophyta</taxon>
        <taxon>Embryophyta</taxon>
        <taxon>Tracheophyta</taxon>
        <taxon>Spermatophyta</taxon>
        <taxon>Magnoliopsida</taxon>
        <taxon>eudicotyledons</taxon>
        <taxon>Gunneridae</taxon>
        <taxon>Pentapetalae</taxon>
        <taxon>asterids</taxon>
        <taxon>lamiids</taxon>
        <taxon>Solanales</taxon>
        <taxon>Solanaceae</taxon>
        <taxon>Nicotianoideae</taxon>
        <taxon>Nicotianeae</taxon>
        <taxon>Nicotiana</taxon>
    </lineage>
</organism>
<feature type="coiled-coil region" evidence="1">
    <location>
        <begin position="276"/>
        <end position="359"/>
    </location>
</feature>
<comment type="caution">
    <text evidence="3">The sequence shown here is derived from an EMBL/GenBank/DDBJ whole genome shotgun (WGS) entry which is preliminary data.</text>
</comment>